<sequence>MLWFLLLGLGVSLGSTRVRAFAPAAVHPTAESSALQMSPFLLGDDAAVAFAFPQRTPEAGLHLRRGDTSPVPRVDPPRATTLVLTMGDWSVQYGSRYQRGPNEEVSSPEHDFGVSARFDRVRLGVSASFLAEGRRLRWGEPLETRFFSRARQDVYLVGWGYDADRWQVDASSGVSIDHLEVDDPYRTSGINGYRSGESLRPILSLRLSVERGLGRWTMYAGYRDMTLEETVSRGQSGDLEKRELYGHVLFAGIGGARKIGNLTQLRWSVDYDDTRYPDVRPWQSSEMLTLLRDLGGAIGVERRLASVRWGAPTLLASVRFESGESLIWDKQWSVDPARIRTTQTRRPETRASWGLSAEKWGVRVTTTFLETYLGEYKWSLASLDLSATF</sequence>
<name>A0A956NCL8_UNCEI</name>
<accession>A0A956NCL8</accession>
<reference evidence="2" key="2">
    <citation type="journal article" date="2021" name="Microbiome">
        <title>Successional dynamics and alternative stable states in a saline activated sludge microbial community over 9 years.</title>
        <authorList>
            <person name="Wang Y."/>
            <person name="Ye J."/>
            <person name="Ju F."/>
            <person name="Liu L."/>
            <person name="Boyd J.A."/>
            <person name="Deng Y."/>
            <person name="Parks D.H."/>
            <person name="Jiang X."/>
            <person name="Yin X."/>
            <person name="Woodcroft B.J."/>
            <person name="Tyson G.W."/>
            <person name="Hugenholtz P."/>
            <person name="Polz M.F."/>
            <person name="Zhang T."/>
        </authorList>
    </citation>
    <scope>NUCLEOTIDE SEQUENCE</scope>
    <source>
        <strain evidence="2">HKST-UBA02</strain>
    </source>
</reference>
<evidence type="ECO:0000313" key="3">
    <source>
        <dbReference type="Proteomes" id="UP000739538"/>
    </source>
</evidence>
<evidence type="ECO:0008006" key="4">
    <source>
        <dbReference type="Google" id="ProtNLM"/>
    </source>
</evidence>
<organism evidence="2 3">
    <name type="scientific">Eiseniibacteriota bacterium</name>
    <dbReference type="NCBI Taxonomy" id="2212470"/>
    <lineage>
        <taxon>Bacteria</taxon>
        <taxon>Candidatus Eiseniibacteriota</taxon>
    </lineage>
</organism>
<reference evidence="2" key="1">
    <citation type="submission" date="2020-04" db="EMBL/GenBank/DDBJ databases">
        <authorList>
            <person name="Zhang T."/>
        </authorList>
    </citation>
    <scope>NUCLEOTIDE SEQUENCE</scope>
    <source>
        <strain evidence="2">HKST-UBA02</strain>
    </source>
</reference>
<gene>
    <name evidence="2" type="ORF">KDA27_11880</name>
</gene>
<dbReference type="Proteomes" id="UP000739538">
    <property type="component" value="Unassembled WGS sequence"/>
</dbReference>
<comment type="caution">
    <text evidence="2">The sequence shown here is derived from an EMBL/GenBank/DDBJ whole genome shotgun (WGS) entry which is preliminary data.</text>
</comment>
<evidence type="ECO:0000313" key="2">
    <source>
        <dbReference type="EMBL" id="MCA9756493.1"/>
    </source>
</evidence>
<dbReference type="EMBL" id="JAGQHS010000055">
    <property type="protein sequence ID" value="MCA9756493.1"/>
    <property type="molecule type" value="Genomic_DNA"/>
</dbReference>
<dbReference type="AlphaFoldDB" id="A0A956NCL8"/>
<protein>
    <recommendedName>
        <fullName evidence="4">DUF560 domain-containing protein</fullName>
    </recommendedName>
</protein>
<feature type="signal peptide" evidence="1">
    <location>
        <begin position="1"/>
        <end position="20"/>
    </location>
</feature>
<feature type="chain" id="PRO_5036772325" description="DUF560 domain-containing protein" evidence="1">
    <location>
        <begin position="21"/>
        <end position="389"/>
    </location>
</feature>
<keyword evidence="1" id="KW-0732">Signal</keyword>
<evidence type="ECO:0000256" key="1">
    <source>
        <dbReference type="SAM" id="SignalP"/>
    </source>
</evidence>
<proteinExistence type="predicted"/>